<proteinExistence type="predicted"/>
<evidence type="ECO:0000259" key="6">
    <source>
        <dbReference type="Pfam" id="PF20649"/>
    </source>
</evidence>
<organism evidence="7">
    <name type="scientific">Lepeophtheirus salmonis</name>
    <name type="common">Salmon louse</name>
    <name type="synonym">Caligus salmonis</name>
    <dbReference type="NCBI Taxonomy" id="72036"/>
    <lineage>
        <taxon>Eukaryota</taxon>
        <taxon>Metazoa</taxon>
        <taxon>Ecdysozoa</taxon>
        <taxon>Arthropoda</taxon>
        <taxon>Crustacea</taxon>
        <taxon>Multicrustacea</taxon>
        <taxon>Hexanauplia</taxon>
        <taxon>Copepoda</taxon>
        <taxon>Siphonostomatoida</taxon>
        <taxon>Caligidae</taxon>
        <taxon>Lepeophtheirus</taxon>
    </lineage>
</organism>
<feature type="domain" description="Conserved oligomeric Golgi complex subunit 5 helical" evidence="6">
    <location>
        <begin position="160"/>
        <end position="378"/>
    </location>
</feature>
<dbReference type="OrthoDB" id="18786at2759"/>
<reference evidence="7" key="1">
    <citation type="submission" date="2014-05" db="EMBL/GenBank/DDBJ databases">
        <authorList>
            <person name="Chronopoulou M."/>
        </authorList>
    </citation>
    <scope>NUCLEOTIDE SEQUENCE</scope>
    <source>
        <tissue evidence="7">Whole organism</tissue>
    </source>
</reference>
<dbReference type="AlphaFoldDB" id="A0A0K2T9U8"/>
<evidence type="ECO:0000256" key="4">
    <source>
        <dbReference type="ARBA" id="ARBA00023136"/>
    </source>
</evidence>
<accession>A0A0K2T9U8</accession>
<dbReference type="EMBL" id="HACA01005478">
    <property type="protein sequence ID" value="CDW22839.1"/>
    <property type="molecule type" value="Transcribed_RNA"/>
</dbReference>
<dbReference type="Pfam" id="PF10392">
    <property type="entry name" value="COG5_N"/>
    <property type="match status" value="1"/>
</dbReference>
<dbReference type="GO" id="GO:0006891">
    <property type="term" value="P:intra-Golgi vesicle-mediated transport"/>
    <property type="evidence" value="ECO:0007669"/>
    <property type="project" value="InterPro"/>
</dbReference>
<dbReference type="InterPro" id="IPR019465">
    <property type="entry name" value="Cog5"/>
</dbReference>
<dbReference type="PANTHER" id="PTHR13228">
    <property type="entry name" value="CONSERVED OLIGOMERIC GOLGI COMPLEX COMPONENT 5"/>
    <property type="match status" value="1"/>
</dbReference>
<feature type="domain" description="Conserved oligomeric Golgi complex subunit 5 N-terminal" evidence="5">
    <location>
        <begin position="32"/>
        <end position="132"/>
    </location>
</feature>
<dbReference type="GO" id="GO:0000139">
    <property type="term" value="C:Golgi membrane"/>
    <property type="evidence" value="ECO:0007669"/>
    <property type="project" value="UniProtKB-SubCell"/>
</dbReference>
<sequence length="807" mass="88767">MVNLSRVESIIGGAHFDAEKTAVDVILGREGSLTLSELEKASESVESRIRNEVSSRYDSLLDSATKLKDLRASAEALKSRSSMLKASGDRIKAKISDPYVRIRDQTLTLTRMQNACDSLRRVIRILQLITKLQGKLESSKEIAGAAAALAELSEIWTPDLEGIEVLDQKERFVLGARHEVERLADGLLQTGLRSQNQSSIGTALHVYYNLGVLETAVREKVLTKAIKDVGEKINDSLNAKKITESLYDTAPQGHNGGSGGHQAGSAVRASSLLPTGNMPAFRAVLWNNVEGISETVYTKTLELITTQRILCKKRDALTHVSFIETMSEGSRNIVADFWEANLKNLRENLVSASGHSHFIKQSLEGEYPKLLKLYNGLWNRLCQSAATYSMHPGELPVPLKNPFDSSMSSTALRDTLTSFERAYLSRSLSRLFDPIDLMFSKSNSGAMDGEGSTPQSIDIDIPTEEDIAELCGIVSSELQISAIDERLSQAISKNIVQGVHLFATKCETLLVTDGEASQVIGYPTSGQKRNVKIVNTLHTFKSGIFNTIGSWDHSSTVKSSLSHIDVVANAAVAPLFSSIRDAVESIILTLHSELSKKGVGGGTEQSSTSSLYMKELQAFISRVSVDYLNGFLCKEFISSNIKPLVDETIELFILHASLVRPLPKEAQHALTSDCAQLELTLEPLSPKIKSSGLSYDRLRAFRALLYIQPEDMVNSLPQIGSEVLPASTVLHHLFSKAPSDIKSPHQSADWSITRYSKWLEDHPSEKDRLQLIQGALESYVASTRQRNDKSYAYPYPVMLNILQKVMA</sequence>
<name>A0A0K2T9U8_LEPSM</name>
<protein>
    <recommendedName>
        <fullName evidence="2">Conserved oligomeric Golgi complex subunit 5</fullName>
    </recommendedName>
</protein>
<dbReference type="GO" id="GO:0017119">
    <property type="term" value="C:Golgi transport complex"/>
    <property type="evidence" value="ECO:0007669"/>
    <property type="project" value="InterPro"/>
</dbReference>
<evidence type="ECO:0000256" key="1">
    <source>
        <dbReference type="ARBA" id="ARBA00004395"/>
    </source>
</evidence>
<keyword evidence="4" id="KW-0472">Membrane</keyword>
<dbReference type="InterPro" id="IPR048485">
    <property type="entry name" value="COG5_helical"/>
</dbReference>
<evidence type="ECO:0000256" key="3">
    <source>
        <dbReference type="ARBA" id="ARBA00023034"/>
    </source>
</evidence>
<dbReference type="InterPro" id="IPR049176">
    <property type="entry name" value="COG5_N"/>
</dbReference>
<comment type="subcellular location">
    <subcellularLocation>
        <location evidence="1">Golgi apparatus membrane</location>
        <topology evidence="1">Peripheral membrane protein</topology>
    </subcellularLocation>
</comment>
<dbReference type="Pfam" id="PF20649">
    <property type="entry name" value="COG5_C"/>
    <property type="match status" value="1"/>
</dbReference>
<dbReference type="PANTHER" id="PTHR13228:SF3">
    <property type="entry name" value="CONSERVED OLIGOMERIC GOLGI COMPLEX SUBUNIT 5"/>
    <property type="match status" value="1"/>
</dbReference>
<keyword evidence="3" id="KW-0333">Golgi apparatus</keyword>
<evidence type="ECO:0000256" key="2">
    <source>
        <dbReference type="ARBA" id="ARBA00020974"/>
    </source>
</evidence>
<evidence type="ECO:0000313" key="7">
    <source>
        <dbReference type="EMBL" id="CDW22839.1"/>
    </source>
</evidence>
<evidence type="ECO:0000259" key="5">
    <source>
        <dbReference type="Pfam" id="PF10392"/>
    </source>
</evidence>